<dbReference type="Proteomes" id="UP000001695">
    <property type="component" value="Chromosome"/>
</dbReference>
<name>B2IF25_BEII9</name>
<dbReference type="GO" id="GO:0042597">
    <property type="term" value="C:periplasmic space"/>
    <property type="evidence" value="ECO:0007669"/>
    <property type="project" value="UniProtKB-SubCell"/>
</dbReference>
<dbReference type="HOGENOM" id="CLU_037398_0_1_5"/>
<proteinExistence type="inferred from homology"/>
<organism evidence="9 10">
    <name type="scientific">Beijerinckia indica subsp. indica (strain ATCC 9039 / DSM 1715 / NCIMB 8712)</name>
    <dbReference type="NCBI Taxonomy" id="395963"/>
    <lineage>
        <taxon>Bacteria</taxon>
        <taxon>Pseudomonadati</taxon>
        <taxon>Pseudomonadota</taxon>
        <taxon>Alphaproteobacteria</taxon>
        <taxon>Hyphomicrobiales</taxon>
        <taxon>Beijerinckiaceae</taxon>
        <taxon>Beijerinckia</taxon>
    </lineage>
</organism>
<dbReference type="PANTHER" id="PTHR30024">
    <property type="entry name" value="ALIPHATIC SULFONATES-BINDING PROTEIN-RELATED"/>
    <property type="match status" value="1"/>
</dbReference>
<dbReference type="PANTHER" id="PTHR30024:SF47">
    <property type="entry name" value="TAURINE-BINDING PERIPLASMIC PROTEIN"/>
    <property type="match status" value="1"/>
</dbReference>
<comment type="subcellular location">
    <subcellularLocation>
        <location evidence="1">Endomembrane system</location>
    </subcellularLocation>
    <subcellularLocation>
        <location evidence="2">Periplasm</location>
    </subcellularLocation>
</comment>
<evidence type="ECO:0000256" key="2">
    <source>
        <dbReference type="ARBA" id="ARBA00004418"/>
    </source>
</evidence>
<dbReference type="AlphaFoldDB" id="B2IF25"/>
<dbReference type="Pfam" id="PF13379">
    <property type="entry name" value="NMT1_2"/>
    <property type="match status" value="1"/>
</dbReference>
<dbReference type="eggNOG" id="COG0715">
    <property type="taxonomic scope" value="Bacteria"/>
</dbReference>
<evidence type="ECO:0000256" key="6">
    <source>
        <dbReference type="ARBA" id="ARBA00022519"/>
    </source>
</evidence>
<accession>B2IF25</accession>
<keyword evidence="8" id="KW-0472">Membrane</keyword>
<evidence type="ECO:0000256" key="7">
    <source>
        <dbReference type="ARBA" id="ARBA00022729"/>
    </source>
</evidence>
<dbReference type="GO" id="GO:0012505">
    <property type="term" value="C:endomembrane system"/>
    <property type="evidence" value="ECO:0007669"/>
    <property type="project" value="UniProtKB-SubCell"/>
</dbReference>
<sequence>MSGLPIRIGLLRLADSAPVLVAHRFGLFQAAGIEAQISVEPSWANLADKLTWGALDAAIMFPPLALATAAGQRGRRVGLHIAAALSRGGNMIVLRGMRPDDMSRPFGDNARRQIFDSWKQRLGRMPRLAVVHIFSTHNLILRRFLASIDIDPDHAVETLVMPPDQMVTALARQEIDGFCAGPPWGAEACLDRLGFMIAGSADVVPGHIEKCLIVSQNWLDRGSTGLSLLQTVISEGIHLCNDQERQHEIAQLLATDVAHGGLGLPLAATLSVMPSGEGLERMEFCSSLTVSDADLAWCVSDMQRLDWLSREQNGDLLVKKSA</sequence>
<protein>
    <submittedName>
        <fullName evidence="9">ABC-type nitrate/sulfonate/bicarbonate transport systems periplasmic component-like protein</fullName>
    </submittedName>
</protein>
<dbReference type="EMBL" id="CP001016">
    <property type="protein sequence ID" value="ACB95590.1"/>
    <property type="molecule type" value="Genomic_DNA"/>
</dbReference>
<evidence type="ECO:0000256" key="4">
    <source>
        <dbReference type="ARBA" id="ARBA00022448"/>
    </source>
</evidence>
<evidence type="ECO:0000313" key="10">
    <source>
        <dbReference type="Proteomes" id="UP000001695"/>
    </source>
</evidence>
<comment type="similarity">
    <text evidence="3">Belongs to the bacterial solute-binding protein SsuA/TauA family.</text>
</comment>
<reference evidence="10" key="1">
    <citation type="submission" date="2008-03" db="EMBL/GenBank/DDBJ databases">
        <title>Complete sequence of chromosome of Beijerinckia indica subsp. indica ATCC 9039.</title>
        <authorList>
            <consortium name="US DOE Joint Genome Institute"/>
            <person name="Copeland A."/>
            <person name="Lucas S."/>
            <person name="Lapidus A."/>
            <person name="Glavina del Rio T."/>
            <person name="Dalin E."/>
            <person name="Tice H."/>
            <person name="Bruce D."/>
            <person name="Goodwin L."/>
            <person name="Pitluck S."/>
            <person name="LaButti K."/>
            <person name="Schmutz J."/>
            <person name="Larimer F."/>
            <person name="Land M."/>
            <person name="Hauser L."/>
            <person name="Kyrpides N."/>
            <person name="Mikhailova N."/>
            <person name="Dunfield P.F."/>
            <person name="Dedysh S.N."/>
            <person name="Liesack W."/>
            <person name="Saw J.H."/>
            <person name="Alam M."/>
            <person name="Chen Y."/>
            <person name="Murrell J.C."/>
            <person name="Richardson P."/>
        </authorList>
    </citation>
    <scope>NUCLEOTIDE SEQUENCE [LARGE SCALE GENOMIC DNA]</scope>
    <source>
        <strain evidence="10">ATCC 9039 / DSM 1715 / NCIMB 8712</strain>
    </source>
</reference>
<keyword evidence="5" id="KW-1003">Cell membrane</keyword>
<dbReference type="OrthoDB" id="570524at2"/>
<gene>
    <name evidence="9" type="ordered locus">Bind_1967</name>
</gene>
<reference evidence="9 10" key="2">
    <citation type="journal article" date="2010" name="J. Bacteriol.">
        <title>Complete genome sequence of Beijerinckia indica subsp. indica.</title>
        <authorList>
            <person name="Tamas I."/>
            <person name="Dedysh S.N."/>
            <person name="Liesack W."/>
            <person name="Stott M.B."/>
            <person name="Alam M."/>
            <person name="Murrell J.C."/>
            <person name="Dunfield P.F."/>
        </authorList>
    </citation>
    <scope>NUCLEOTIDE SEQUENCE [LARGE SCALE GENOMIC DNA]</scope>
    <source>
        <strain evidence="10">ATCC 9039 / DSM 1715 / NCIMB 8712</strain>
    </source>
</reference>
<evidence type="ECO:0000256" key="3">
    <source>
        <dbReference type="ARBA" id="ARBA00010742"/>
    </source>
</evidence>
<keyword evidence="10" id="KW-1185">Reference proteome</keyword>
<dbReference type="CDD" id="cd13553">
    <property type="entry name" value="PBP2_NrtA_CpmA_like"/>
    <property type="match status" value="1"/>
</dbReference>
<keyword evidence="7" id="KW-0732">Signal</keyword>
<dbReference type="KEGG" id="bid:Bind_1967"/>
<dbReference type="RefSeq" id="WP_012384946.1">
    <property type="nucleotide sequence ID" value="NC_010581.1"/>
</dbReference>
<evidence type="ECO:0000256" key="1">
    <source>
        <dbReference type="ARBA" id="ARBA00004308"/>
    </source>
</evidence>
<keyword evidence="4" id="KW-0813">Transport</keyword>
<dbReference type="SUPFAM" id="SSF53850">
    <property type="entry name" value="Periplasmic binding protein-like II"/>
    <property type="match status" value="1"/>
</dbReference>
<evidence type="ECO:0000256" key="5">
    <source>
        <dbReference type="ARBA" id="ARBA00022475"/>
    </source>
</evidence>
<dbReference type="Gene3D" id="3.40.190.10">
    <property type="entry name" value="Periplasmic binding protein-like II"/>
    <property type="match status" value="2"/>
</dbReference>
<dbReference type="STRING" id="395963.Bind_1967"/>
<evidence type="ECO:0000313" key="9">
    <source>
        <dbReference type="EMBL" id="ACB95590.1"/>
    </source>
</evidence>
<dbReference type="InterPro" id="IPR044527">
    <property type="entry name" value="NrtA/CpmA_ABC-bd_dom"/>
</dbReference>
<evidence type="ECO:0000256" key="8">
    <source>
        <dbReference type="ARBA" id="ARBA00023136"/>
    </source>
</evidence>
<keyword evidence="6" id="KW-0997">Cell inner membrane</keyword>